<evidence type="ECO:0000313" key="2">
    <source>
        <dbReference type="Proteomes" id="UP000622797"/>
    </source>
</evidence>
<evidence type="ECO:0000313" key="1">
    <source>
        <dbReference type="EMBL" id="KAF4966623.1"/>
    </source>
</evidence>
<protein>
    <submittedName>
        <fullName evidence="1">Uncharacterized protein</fullName>
    </submittedName>
</protein>
<gene>
    <name evidence="1" type="ORF">FSARC_5708</name>
</gene>
<name>A0A8H4TZ68_9HYPO</name>
<comment type="caution">
    <text evidence="1">The sequence shown here is derived from an EMBL/GenBank/DDBJ whole genome shotgun (WGS) entry which is preliminary data.</text>
</comment>
<dbReference type="EMBL" id="JABEXW010000280">
    <property type="protein sequence ID" value="KAF4966623.1"/>
    <property type="molecule type" value="Genomic_DNA"/>
</dbReference>
<reference evidence="1" key="1">
    <citation type="journal article" date="2020" name="BMC Genomics">
        <title>Correction to: Identification and distribution of gene clusters required for synthesis of sphingolipid metabolism inhibitors in diverse species of the filamentous fungus Fusarium.</title>
        <authorList>
            <person name="Kim H.S."/>
            <person name="Lohmar J.M."/>
            <person name="Busman M."/>
            <person name="Brown D.W."/>
            <person name="Naumann T.A."/>
            <person name="Divon H.H."/>
            <person name="Lysoe E."/>
            <person name="Uhlig S."/>
            <person name="Proctor R.H."/>
        </authorList>
    </citation>
    <scope>NUCLEOTIDE SEQUENCE</scope>
    <source>
        <strain evidence="1">NRRL 20472</strain>
    </source>
</reference>
<dbReference type="OrthoDB" id="4995609at2759"/>
<proteinExistence type="predicted"/>
<organism evidence="1 2">
    <name type="scientific">Fusarium sarcochroum</name>
    <dbReference type="NCBI Taxonomy" id="1208366"/>
    <lineage>
        <taxon>Eukaryota</taxon>
        <taxon>Fungi</taxon>
        <taxon>Dikarya</taxon>
        <taxon>Ascomycota</taxon>
        <taxon>Pezizomycotina</taxon>
        <taxon>Sordariomycetes</taxon>
        <taxon>Hypocreomycetidae</taxon>
        <taxon>Hypocreales</taxon>
        <taxon>Nectriaceae</taxon>
        <taxon>Fusarium</taxon>
        <taxon>Fusarium lateritium species complex</taxon>
    </lineage>
</organism>
<dbReference type="Proteomes" id="UP000622797">
    <property type="component" value="Unassembled WGS sequence"/>
</dbReference>
<dbReference type="AlphaFoldDB" id="A0A8H4TZ68"/>
<keyword evidence="2" id="KW-1185">Reference proteome</keyword>
<reference evidence="1" key="2">
    <citation type="submission" date="2020-05" db="EMBL/GenBank/DDBJ databases">
        <authorList>
            <person name="Kim H.-S."/>
            <person name="Proctor R.H."/>
            <person name="Brown D.W."/>
        </authorList>
    </citation>
    <scope>NUCLEOTIDE SEQUENCE</scope>
    <source>
        <strain evidence="1">NRRL 20472</strain>
    </source>
</reference>
<sequence>MLLFIALWLDSPKKSPNTSRHSQSSSFDVMPQTSRILVNGHEQTWAQVAGQSPPQIISEASESGNTGLEDSEVRDVDELFISALSGLVEGTATYKAVKGQREKRERLYLDNQNLFEIKYLLTNHSIYGTGARKYLYWQTASSNRGHKCLVFLTFITRSGRSTHKSRHWFLDAISYKLKQNGEFVTWTQAIAATPGGRNYIEGVKADSNLSGEELERLKEKMHHLITCHPKLMAFFCKQHHNDLVFTSEWKRRETYWRIDNILYDSESCSHPKCGLLKILQGKFSDARRNEDHYFPIKSETSRSLCRTQKYQAALPEKSSLEPDSKHFSDDNTAYTLISTHISHLLPARSRHPAFHYSCARHTTSSSPYKRPDRLDTLITQLAVTSSGVDQEVVKPALQDTWSRPHKHHYLSLGA</sequence>
<accession>A0A8H4TZ68</accession>